<dbReference type="PANTHER" id="PTHR10937">
    <property type="entry name" value="GLUCOSAMINE--FRUCTOSE-6-PHOSPHATE AMINOTRANSFERASE, ISOMERIZING"/>
    <property type="match status" value="1"/>
</dbReference>
<dbReference type="GO" id="GO:1901135">
    <property type="term" value="P:carbohydrate derivative metabolic process"/>
    <property type="evidence" value="ECO:0007669"/>
    <property type="project" value="InterPro"/>
</dbReference>
<dbReference type="CDD" id="cd05009">
    <property type="entry name" value="SIS_GlmS_GlmD_2"/>
    <property type="match status" value="1"/>
</dbReference>
<dbReference type="SUPFAM" id="SSF53697">
    <property type="entry name" value="SIS domain"/>
    <property type="match status" value="1"/>
</dbReference>
<dbReference type="PROSITE" id="PS51464">
    <property type="entry name" value="SIS"/>
    <property type="match status" value="2"/>
</dbReference>
<dbReference type="CDD" id="cd05008">
    <property type="entry name" value="SIS_GlmS_GlmD_1"/>
    <property type="match status" value="1"/>
</dbReference>
<dbReference type="Proteomes" id="UP000248132">
    <property type="component" value="Unassembled WGS sequence"/>
</dbReference>
<dbReference type="Pfam" id="PF01380">
    <property type="entry name" value="SIS"/>
    <property type="match status" value="2"/>
</dbReference>
<name>A0A318Y055_9FIRM</name>
<dbReference type="RefSeq" id="WP_110461137.1">
    <property type="nucleotide sequence ID" value="NZ_QKMR01000005.1"/>
</dbReference>
<protein>
    <submittedName>
        <fullName evidence="3">Glucosamine--fructose-6-phosphate aminotransferase (Isomerizing)</fullName>
    </submittedName>
</protein>
<evidence type="ECO:0000313" key="3">
    <source>
        <dbReference type="EMBL" id="PYG88714.1"/>
    </source>
</evidence>
<dbReference type="OrthoDB" id="9782098at2"/>
<keyword evidence="1" id="KW-0677">Repeat</keyword>
<keyword evidence="3" id="KW-0808">Transferase</keyword>
<dbReference type="GO" id="GO:0008483">
    <property type="term" value="F:transaminase activity"/>
    <property type="evidence" value="ECO:0007669"/>
    <property type="project" value="UniProtKB-KW"/>
</dbReference>
<gene>
    <name evidence="3" type="ORF">LY28_01068</name>
</gene>
<dbReference type="InterPro" id="IPR035466">
    <property type="entry name" value="GlmS/AgaS_SIS"/>
</dbReference>
<evidence type="ECO:0000313" key="4">
    <source>
        <dbReference type="Proteomes" id="UP000248132"/>
    </source>
</evidence>
<comment type="caution">
    <text evidence="3">The sequence shown here is derived from an EMBL/GenBank/DDBJ whole genome shotgun (WGS) entry which is preliminary data.</text>
</comment>
<dbReference type="GO" id="GO:0097367">
    <property type="term" value="F:carbohydrate derivative binding"/>
    <property type="evidence" value="ECO:0007669"/>
    <property type="project" value="InterPro"/>
</dbReference>
<proteinExistence type="predicted"/>
<reference evidence="3 4" key="1">
    <citation type="submission" date="2018-06" db="EMBL/GenBank/DDBJ databases">
        <title>Genomic Encyclopedia of Type Strains, Phase I: the one thousand microbial genomes (KMG-I) project.</title>
        <authorList>
            <person name="Kyrpides N."/>
        </authorList>
    </citation>
    <scope>NUCLEOTIDE SEQUENCE [LARGE SCALE GENOMIC DNA]</scope>
    <source>
        <strain evidence="3 4">DSM 19573</strain>
    </source>
</reference>
<feature type="domain" description="SIS" evidence="2">
    <location>
        <begin position="192"/>
        <end position="335"/>
    </location>
</feature>
<dbReference type="Gene3D" id="3.40.50.10490">
    <property type="entry name" value="Glucose-6-phosphate isomerase like protein, domain 1"/>
    <property type="match status" value="2"/>
</dbReference>
<evidence type="ECO:0000256" key="1">
    <source>
        <dbReference type="ARBA" id="ARBA00022737"/>
    </source>
</evidence>
<feature type="domain" description="SIS" evidence="2">
    <location>
        <begin position="29"/>
        <end position="172"/>
    </location>
</feature>
<organism evidence="3 4">
    <name type="scientific">Ruminiclostridium sufflavum DSM 19573</name>
    <dbReference type="NCBI Taxonomy" id="1121337"/>
    <lineage>
        <taxon>Bacteria</taxon>
        <taxon>Bacillati</taxon>
        <taxon>Bacillota</taxon>
        <taxon>Clostridia</taxon>
        <taxon>Eubacteriales</taxon>
        <taxon>Oscillospiraceae</taxon>
        <taxon>Ruminiclostridium</taxon>
    </lineage>
</organism>
<dbReference type="InterPro" id="IPR046348">
    <property type="entry name" value="SIS_dom_sf"/>
</dbReference>
<dbReference type="InterPro" id="IPR001347">
    <property type="entry name" value="SIS_dom"/>
</dbReference>
<accession>A0A318Y055</accession>
<dbReference type="EMBL" id="QKMR01000005">
    <property type="protein sequence ID" value="PYG88714.1"/>
    <property type="molecule type" value="Genomic_DNA"/>
</dbReference>
<dbReference type="InterPro" id="IPR035490">
    <property type="entry name" value="GlmS/FrlB_SIS"/>
</dbReference>
<keyword evidence="4" id="KW-1185">Reference proteome</keyword>
<dbReference type="PANTHER" id="PTHR10937:SF8">
    <property type="entry name" value="AMINOTRANSFERASE-RELATED"/>
    <property type="match status" value="1"/>
</dbReference>
<evidence type="ECO:0000259" key="2">
    <source>
        <dbReference type="PROSITE" id="PS51464"/>
    </source>
</evidence>
<keyword evidence="3" id="KW-0032">Aminotransferase</keyword>
<dbReference type="AlphaFoldDB" id="A0A318Y055"/>
<sequence>MTHMWSEILEQPEVLKRCIESNEKTILSIVEAIKARNIDSVVIAARGTSDYAGTYAKYIIESVIGIPVALAAPSIYTVYGKKLKLGNSLVIGISQSGKAADVLEVIKGANESKALTLSITNDRESPLARQAQYHLFCDAGVEKSVAATKTFTSEMMLAAQLVAQWSEDGQIKNQLSGVPVNLSKVFEQEKDIINKVQRYRFISECFVLSRGINYPVALETALKFQETCYVRARAYATSDFYHGPFAMLDKDMLAVIYAPNGPSQKDEIEMINKIKESGAEVLIVSNNKELLESGNCTFEIPQTDNDMISPFYNVVIAQMLACRLSLCKGLNPDAPRGLNKVTITK</sequence>